<dbReference type="GO" id="GO:0030141">
    <property type="term" value="C:secretory granule"/>
    <property type="evidence" value="ECO:0007669"/>
    <property type="project" value="TreeGrafter"/>
</dbReference>
<keyword evidence="2 9" id="KW-0732">Signal</keyword>
<dbReference type="Pfam" id="PF00089">
    <property type="entry name" value="Trypsin"/>
    <property type="match status" value="1"/>
</dbReference>
<accession>G7PYF5</accession>
<dbReference type="EMBL" id="CM001294">
    <property type="protein sequence ID" value="EHH59818.1"/>
    <property type="molecule type" value="Genomic_DNA"/>
</dbReference>
<dbReference type="PROSITE" id="PS50240">
    <property type="entry name" value="TRYPSIN_DOM"/>
    <property type="match status" value="1"/>
</dbReference>
<keyword evidence="1 8" id="KW-0645">Protease</keyword>
<reference evidence="11" key="1">
    <citation type="journal article" date="2011" name="Nat. Biotechnol.">
        <title>Genome sequencing and comparison of two nonhuman primate animal models, the cynomolgus and Chinese rhesus macaques.</title>
        <authorList>
            <person name="Yan G."/>
            <person name="Zhang G."/>
            <person name="Fang X."/>
            <person name="Zhang Y."/>
            <person name="Li C."/>
            <person name="Ling F."/>
            <person name="Cooper D.N."/>
            <person name="Li Q."/>
            <person name="Li Y."/>
            <person name="van Gool A.J."/>
            <person name="Du H."/>
            <person name="Chen J."/>
            <person name="Chen R."/>
            <person name="Zhang P."/>
            <person name="Huang Z."/>
            <person name="Thompson J.R."/>
            <person name="Meng Y."/>
            <person name="Bai Y."/>
            <person name="Wang J."/>
            <person name="Zhuo M."/>
            <person name="Wang T."/>
            <person name="Huang Y."/>
            <person name="Wei L."/>
            <person name="Li J."/>
            <person name="Wang Z."/>
            <person name="Hu H."/>
            <person name="Yang P."/>
            <person name="Le L."/>
            <person name="Stenson P.D."/>
            <person name="Li B."/>
            <person name="Liu X."/>
            <person name="Ball E.V."/>
            <person name="An N."/>
            <person name="Huang Q."/>
            <person name="Zhang Y."/>
            <person name="Fan W."/>
            <person name="Zhang X."/>
            <person name="Li Y."/>
            <person name="Wang W."/>
            <person name="Katze M.G."/>
            <person name="Su B."/>
            <person name="Nielsen R."/>
            <person name="Yang H."/>
            <person name="Wang J."/>
            <person name="Wang X."/>
            <person name="Wang J."/>
        </authorList>
    </citation>
    <scope>NUCLEOTIDE SEQUENCE [LARGE SCALE GENOMIC DNA]</scope>
    <source>
        <strain evidence="11">CE-4</strain>
    </source>
</reference>
<keyword evidence="4 8" id="KW-0720">Serine protease</keyword>
<evidence type="ECO:0000313" key="11">
    <source>
        <dbReference type="EMBL" id="EHH59818.1"/>
    </source>
</evidence>
<dbReference type="GO" id="GO:0003073">
    <property type="term" value="P:regulation of systemic arterial blood pressure"/>
    <property type="evidence" value="ECO:0007669"/>
    <property type="project" value="TreeGrafter"/>
</dbReference>
<organism>
    <name type="scientific">Macaca fascicularis</name>
    <name type="common">Crab-eating macaque</name>
    <name type="synonym">Cynomolgus monkey</name>
    <dbReference type="NCBI Taxonomy" id="9541"/>
    <lineage>
        <taxon>Eukaryota</taxon>
        <taxon>Metazoa</taxon>
        <taxon>Chordata</taxon>
        <taxon>Craniata</taxon>
        <taxon>Vertebrata</taxon>
        <taxon>Euteleostomi</taxon>
        <taxon>Mammalia</taxon>
        <taxon>Eutheria</taxon>
        <taxon>Euarchontoglires</taxon>
        <taxon>Primates</taxon>
        <taxon>Haplorrhini</taxon>
        <taxon>Catarrhini</taxon>
        <taxon>Cercopithecidae</taxon>
        <taxon>Cercopithecinae</taxon>
        <taxon>Macaca</taxon>
    </lineage>
</organism>
<gene>
    <name evidence="11" type="ORF">EGM_10020</name>
</gene>
<protein>
    <recommendedName>
        <fullName evidence="10">Peptidase S1 domain-containing protein</fullName>
    </recommendedName>
</protein>
<feature type="chain" id="PRO_5003503163" description="Peptidase S1 domain-containing protein" evidence="9">
    <location>
        <begin position="17"/>
        <end position="286"/>
    </location>
</feature>
<evidence type="ECO:0000256" key="6">
    <source>
        <dbReference type="ARBA" id="ARBA00023157"/>
    </source>
</evidence>
<dbReference type="PANTHER" id="PTHR24271:SF47">
    <property type="entry name" value="KALLIKREIN-1"/>
    <property type="match status" value="1"/>
</dbReference>
<evidence type="ECO:0000256" key="7">
    <source>
        <dbReference type="ARBA" id="ARBA00023180"/>
    </source>
</evidence>
<dbReference type="PROSITE" id="PS00135">
    <property type="entry name" value="TRYPSIN_SER"/>
    <property type="match status" value="1"/>
</dbReference>
<dbReference type="AlphaFoldDB" id="G7PYF5"/>
<dbReference type="CDD" id="cd00190">
    <property type="entry name" value="Tryp_SPc"/>
    <property type="match status" value="1"/>
</dbReference>
<dbReference type="GO" id="GO:0031638">
    <property type="term" value="P:zymogen activation"/>
    <property type="evidence" value="ECO:0007669"/>
    <property type="project" value="TreeGrafter"/>
</dbReference>
<dbReference type="SUPFAM" id="SSF50494">
    <property type="entry name" value="Trypsin-like serine proteases"/>
    <property type="match status" value="1"/>
</dbReference>
<dbReference type="Gene3D" id="2.40.10.10">
    <property type="entry name" value="Trypsin-like serine proteases"/>
    <property type="match status" value="2"/>
</dbReference>
<dbReference type="PRINTS" id="PR00722">
    <property type="entry name" value="CHYMOTRYPSIN"/>
</dbReference>
<evidence type="ECO:0000256" key="2">
    <source>
        <dbReference type="ARBA" id="ARBA00022729"/>
    </source>
</evidence>
<dbReference type="PANTHER" id="PTHR24271">
    <property type="entry name" value="KALLIKREIN-RELATED"/>
    <property type="match status" value="1"/>
</dbReference>
<dbReference type="PROSITE" id="PS00134">
    <property type="entry name" value="TRYPSIN_HIS"/>
    <property type="match status" value="1"/>
</dbReference>
<keyword evidence="5" id="KW-0865">Zymogen</keyword>
<dbReference type="InterPro" id="IPR009003">
    <property type="entry name" value="Peptidase_S1_PA"/>
</dbReference>
<dbReference type="MEROPS" id="S01.160"/>
<dbReference type="GO" id="GO:0004252">
    <property type="term" value="F:serine-type endopeptidase activity"/>
    <property type="evidence" value="ECO:0007669"/>
    <property type="project" value="InterPro"/>
</dbReference>
<dbReference type="Proteomes" id="UP000009130">
    <property type="component" value="Chromosome 19"/>
</dbReference>
<keyword evidence="6" id="KW-1015">Disulfide bond</keyword>
<dbReference type="FunFam" id="2.40.10.10:FF:000042">
    <property type="entry name" value="Kallikrein 1-related peptidase C9"/>
    <property type="match status" value="1"/>
</dbReference>
<feature type="signal peptide" evidence="9">
    <location>
        <begin position="1"/>
        <end position="16"/>
    </location>
</feature>
<evidence type="ECO:0000256" key="1">
    <source>
        <dbReference type="ARBA" id="ARBA00022670"/>
    </source>
</evidence>
<evidence type="ECO:0000256" key="4">
    <source>
        <dbReference type="ARBA" id="ARBA00022825"/>
    </source>
</evidence>
<evidence type="ECO:0000256" key="5">
    <source>
        <dbReference type="ARBA" id="ARBA00023145"/>
    </source>
</evidence>
<dbReference type="InterPro" id="IPR033116">
    <property type="entry name" value="TRYPSIN_SER"/>
</dbReference>
<evidence type="ECO:0000256" key="3">
    <source>
        <dbReference type="ARBA" id="ARBA00022801"/>
    </source>
</evidence>
<evidence type="ECO:0000256" key="9">
    <source>
        <dbReference type="SAM" id="SignalP"/>
    </source>
</evidence>
<evidence type="ECO:0000256" key="8">
    <source>
        <dbReference type="RuleBase" id="RU363034"/>
    </source>
</evidence>
<feature type="domain" description="Peptidase S1" evidence="10">
    <location>
        <begin position="53"/>
        <end position="283"/>
    </location>
</feature>
<name>G7PYF5_MACFA</name>
<evidence type="ECO:0000259" key="10">
    <source>
        <dbReference type="PROSITE" id="PS50240"/>
    </source>
</evidence>
<proteinExistence type="predicted"/>
<keyword evidence="7" id="KW-0325">Glycoprotein</keyword>
<dbReference type="InterPro" id="IPR043504">
    <property type="entry name" value="Peptidase_S1_PA_chymotrypsin"/>
</dbReference>
<dbReference type="InterPro" id="IPR001254">
    <property type="entry name" value="Trypsin_dom"/>
</dbReference>
<keyword evidence="3 8" id="KW-0378">Hydrolase</keyword>
<dbReference type="InterPro" id="IPR001314">
    <property type="entry name" value="Peptidase_S1A"/>
</dbReference>
<dbReference type="SMART" id="SM00020">
    <property type="entry name" value="Tryp_SPc"/>
    <property type="match status" value="1"/>
</dbReference>
<sequence length="286" mass="31237">MWFLVLCLALSLGGTALVFWNPTPRILNAFSASPSALASPKSTSAAPPIQSRIVGGWECSQPWQAALYHFSTFQCGGILVHPQWVLTAAHCISDNYQLWLGRHNLFDDEDTAQFVHVSESFPHPGFNMSLLKNHTRQADEDYSHDLMLLRLTQPAEITDAVQVVELPTQEPEVGSTCLASGWGSIEPENFSFPDDLQCVDLEILPNDECAKAHTQKVTEFMLCAGHLEGGKDTCVGDSGGPLTCDGVLQGVTSWGYIPCGSPNKPAVFVRVLSYAKWIEDTIAENS</sequence>
<dbReference type="InterPro" id="IPR018114">
    <property type="entry name" value="TRYPSIN_HIS"/>
</dbReference>